<dbReference type="AlphaFoldDB" id="A0AAD7VMH9"/>
<feature type="region of interest" description="Disordered" evidence="1">
    <location>
        <begin position="89"/>
        <end position="123"/>
    </location>
</feature>
<dbReference type="Proteomes" id="UP001163823">
    <property type="component" value="Chromosome 1"/>
</dbReference>
<comment type="caution">
    <text evidence="2">The sequence shown here is derived from an EMBL/GenBank/DDBJ whole genome shotgun (WGS) entry which is preliminary data.</text>
</comment>
<name>A0AAD7VMH9_QUISA</name>
<proteinExistence type="predicted"/>
<dbReference type="PANTHER" id="PTHR33974:SF2">
    <property type="entry name" value="VASCULAR-RELATED UNKNOWN PROTEIN 1"/>
    <property type="match status" value="1"/>
</dbReference>
<dbReference type="EMBL" id="JARAOO010000001">
    <property type="protein sequence ID" value="KAJ7981307.1"/>
    <property type="molecule type" value="Genomic_DNA"/>
</dbReference>
<reference evidence="2 3" key="1">
    <citation type="journal article" date="2023" name="Science">
        <title>Elucidation of the pathway for biosynthesis of saponin adjuvants from the soapbark tree.</title>
        <authorList>
            <person name="Reed J."/>
            <person name="Orme A."/>
            <person name="El-Demerdash A."/>
            <person name="Owen C."/>
            <person name="Martin L.B.B."/>
            <person name="Misra R.C."/>
            <person name="Kikuchi S."/>
            <person name="Rejzek M."/>
            <person name="Martin A.C."/>
            <person name="Harkess A."/>
            <person name="Leebens-Mack J."/>
            <person name="Louveau T."/>
            <person name="Stephenson M.J."/>
            <person name="Osbourn A."/>
        </authorList>
    </citation>
    <scope>NUCLEOTIDE SEQUENCE [LARGE SCALE GENOMIC DNA]</scope>
    <source>
        <strain evidence="2">S10</strain>
    </source>
</reference>
<dbReference type="InterPro" id="IPR039280">
    <property type="entry name" value="VUP"/>
</dbReference>
<protein>
    <submittedName>
        <fullName evidence="2">CTD small phosphatase-like protein 2</fullName>
    </submittedName>
</protein>
<sequence>MEDFFKLSMKKAVSAKEISTISSTCYPDDEEEELEESGWTSYFEDFSNAKMENSFGGSSLVSDAASCAAWNFSSANNIPKKLKFKKSRTTQISEDDSLEDTASSPVNSPTDKDKGLASGHYSEGQREYKNEVKFNGKIMDCTELKKKGHCLLPLSRLVNYYG</sequence>
<evidence type="ECO:0000313" key="2">
    <source>
        <dbReference type="EMBL" id="KAJ7981307.1"/>
    </source>
</evidence>
<dbReference type="GO" id="GO:0010089">
    <property type="term" value="P:xylem development"/>
    <property type="evidence" value="ECO:0007669"/>
    <property type="project" value="InterPro"/>
</dbReference>
<organism evidence="2 3">
    <name type="scientific">Quillaja saponaria</name>
    <name type="common">Soap bark tree</name>
    <dbReference type="NCBI Taxonomy" id="32244"/>
    <lineage>
        <taxon>Eukaryota</taxon>
        <taxon>Viridiplantae</taxon>
        <taxon>Streptophyta</taxon>
        <taxon>Embryophyta</taxon>
        <taxon>Tracheophyta</taxon>
        <taxon>Spermatophyta</taxon>
        <taxon>Magnoliopsida</taxon>
        <taxon>eudicotyledons</taxon>
        <taxon>Gunneridae</taxon>
        <taxon>Pentapetalae</taxon>
        <taxon>rosids</taxon>
        <taxon>fabids</taxon>
        <taxon>Fabales</taxon>
        <taxon>Quillajaceae</taxon>
        <taxon>Quillaja</taxon>
    </lineage>
</organism>
<evidence type="ECO:0000313" key="3">
    <source>
        <dbReference type="Proteomes" id="UP001163823"/>
    </source>
</evidence>
<accession>A0AAD7VMH9</accession>
<dbReference type="PANTHER" id="PTHR33974">
    <property type="entry name" value="VASCULAR-RELATED UNKNOWN PROTEIN 1-RELATED"/>
    <property type="match status" value="1"/>
</dbReference>
<gene>
    <name evidence="2" type="ORF">O6P43_000587</name>
</gene>
<evidence type="ECO:0000256" key="1">
    <source>
        <dbReference type="SAM" id="MobiDB-lite"/>
    </source>
</evidence>
<dbReference type="KEGG" id="qsa:O6P43_000587"/>
<feature type="compositionally biased region" description="Polar residues" evidence="1">
    <location>
        <begin position="100"/>
        <end position="109"/>
    </location>
</feature>
<keyword evidence="3" id="KW-1185">Reference proteome</keyword>